<dbReference type="InterPro" id="IPR023997">
    <property type="entry name" value="TonB-dep_OMP_SusC/RagA_CS"/>
</dbReference>
<evidence type="ECO:0000256" key="1">
    <source>
        <dbReference type="ARBA" id="ARBA00004571"/>
    </source>
</evidence>
<dbReference type="GO" id="GO:0009279">
    <property type="term" value="C:cell outer membrane"/>
    <property type="evidence" value="ECO:0007669"/>
    <property type="project" value="UniProtKB-SubCell"/>
</dbReference>
<dbReference type="Pfam" id="PF00593">
    <property type="entry name" value="TonB_dep_Rec_b-barrel"/>
    <property type="match status" value="1"/>
</dbReference>
<keyword evidence="13" id="KW-1185">Reference proteome</keyword>
<comment type="similarity">
    <text evidence="8 9">Belongs to the TonB-dependent receptor family.</text>
</comment>
<dbReference type="SUPFAM" id="SSF56935">
    <property type="entry name" value="Porins"/>
    <property type="match status" value="1"/>
</dbReference>
<dbReference type="NCBIfam" id="TIGR04056">
    <property type="entry name" value="OMP_RagA_SusC"/>
    <property type="match status" value="1"/>
</dbReference>
<dbReference type="InterPro" id="IPR008969">
    <property type="entry name" value="CarboxyPept-like_regulatory"/>
</dbReference>
<evidence type="ECO:0000313" key="12">
    <source>
        <dbReference type="EMBL" id="GLR18738.1"/>
    </source>
</evidence>
<dbReference type="InterPro" id="IPR036942">
    <property type="entry name" value="Beta-barrel_TonB_sf"/>
</dbReference>
<evidence type="ECO:0000313" key="13">
    <source>
        <dbReference type="Proteomes" id="UP001156666"/>
    </source>
</evidence>
<protein>
    <submittedName>
        <fullName evidence="12">SusC/RagA family TonB-linked outer membrane protein</fullName>
    </submittedName>
</protein>
<accession>A0AA37SV65</accession>
<name>A0AA37SV65_9BACT</name>
<sequence>MMLYKNFSFLTHNLYLNASFRSLFLFLVLAFSATIVTGQDVLNIEGKVTSANTGEELIGVNVFSNTTSGTITDFNGNFEISLKAGDTLKFSYIGYTNYNVPVLNSDFLNIQLSEQSSVLDEVVVVAYGTVKKSDLTGSVSSISADDIQKAHATSVDQALQGRAAGVQVTQVSGRPGGETSIRIRGTSSINAGNEPLYVIDGMLMNSDNGQVNVGAAAGSSLNGLSAINPADIESIEILKDASATALYGSRGANGVVLITTKKGGEGRNNISFDSYFGVQKISKKLDLLNGEEFANYINEYNREEGFPVDVRYIIPEEIGEGTDWQEAILRSAAIQSYQLGLTSGSKTTSYAISGGYFNQEGIIINSNFERYNFRVNLENNFTQRLKVGANVGLSHITSNGVLTGSQGTGTLLPGATVSAVLFQPNLAVLNKNGPGGYTFQDDRGRNIGNPVADALETDNISLNSRVIGSMFANYKILDNLSLKASLGVDGFSVKENRYVPNFLKRTEPNNGEAVVGTVDGVSWLTELTLNYNKNIGKRHNIDALAGYSIQGFNSERLFAFALDFQDNRTGYHSLSSALNPQPPATGESEWGILSYFGRANYILDDKYLLTLTGRLDGSSKFGKESKYGFFPSLSVAYKLHKEPFIQNLGLFSTLKVRMSYGTIGNQEIASYTSLATVGPAGQGTFTNSESYLGFQPLRFPNPGLRWERTNQADIGIDMEFMEGRIGIVLDGYMKNTNDLLLNTPIPTTSGFSSYLSNIGKLRNTGVELGINSHNTTGAFIWDTNANISVNRNEILALVDDNDIPVPGVLQVPTGWSFLRVGQPLGTFFGLKSDGLFQSDEEAQQAAVLAGQNAEAGDRKYVDWNGRDAEGNLTNTPDGKISEADRQVLGKAAPNFIWSMTNTFEYKNFDLSIFVNGSHGNKMVNAYLFEIGTLQGETNVLTSYWENRWTPENPNNFYPKVAPSERNVFSDAQIEDASFIRIKNVGLGYTIPESIGSKINLQRCRVYANVSNLWTFTKYSGYDPEVFAFGQSSLLQGIDYGGYPLSRTFQGGIQVTF</sequence>
<dbReference type="RefSeq" id="WP_235292685.1">
    <property type="nucleotide sequence ID" value="NZ_BSOH01000023.1"/>
</dbReference>
<evidence type="ECO:0000256" key="7">
    <source>
        <dbReference type="ARBA" id="ARBA00023237"/>
    </source>
</evidence>
<dbReference type="InterPro" id="IPR023996">
    <property type="entry name" value="TonB-dep_OMP_SusC/RagA"/>
</dbReference>
<keyword evidence="4 8" id="KW-0812">Transmembrane</keyword>
<dbReference type="Proteomes" id="UP001156666">
    <property type="component" value="Unassembled WGS sequence"/>
</dbReference>
<comment type="subcellular location">
    <subcellularLocation>
        <location evidence="1 8">Cell outer membrane</location>
        <topology evidence="1 8">Multi-pass membrane protein</topology>
    </subcellularLocation>
</comment>
<dbReference type="SUPFAM" id="SSF49464">
    <property type="entry name" value="Carboxypeptidase regulatory domain-like"/>
    <property type="match status" value="1"/>
</dbReference>
<evidence type="ECO:0000256" key="9">
    <source>
        <dbReference type="RuleBase" id="RU003357"/>
    </source>
</evidence>
<reference evidence="12" key="1">
    <citation type="journal article" date="2014" name="Int. J. Syst. Evol. Microbiol.">
        <title>Complete genome sequence of Corynebacterium casei LMG S-19264T (=DSM 44701T), isolated from a smear-ripened cheese.</title>
        <authorList>
            <consortium name="US DOE Joint Genome Institute (JGI-PGF)"/>
            <person name="Walter F."/>
            <person name="Albersmeier A."/>
            <person name="Kalinowski J."/>
            <person name="Ruckert C."/>
        </authorList>
    </citation>
    <scope>NUCLEOTIDE SEQUENCE</scope>
    <source>
        <strain evidence="12">NBRC 108769</strain>
    </source>
</reference>
<dbReference type="Pfam" id="PF07715">
    <property type="entry name" value="Plug"/>
    <property type="match status" value="1"/>
</dbReference>
<organism evidence="12 13">
    <name type="scientific">Portibacter lacus</name>
    <dbReference type="NCBI Taxonomy" id="1099794"/>
    <lineage>
        <taxon>Bacteria</taxon>
        <taxon>Pseudomonadati</taxon>
        <taxon>Bacteroidota</taxon>
        <taxon>Saprospiria</taxon>
        <taxon>Saprospirales</taxon>
        <taxon>Haliscomenobacteraceae</taxon>
        <taxon>Portibacter</taxon>
    </lineage>
</organism>
<keyword evidence="7 8" id="KW-0998">Cell outer membrane</keyword>
<evidence type="ECO:0000256" key="5">
    <source>
        <dbReference type="ARBA" id="ARBA00023077"/>
    </source>
</evidence>
<feature type="domain" description="TonB-dependent receptor-like beta-barrel" evidence="10">
    <location>
        <begin position="531"/>
        <end position="807"/>
    </location>
</feature>
<evidence type="ECO:0000256" key="3">
    <source>
        <dbReference type="ARBA" id="ARBA00022452"/>
    </source>
</evidence>
<evidence type="ECO:0000256" key="6">
    <source>
        <dbReference type="ARBA" id="ARBA00023136"/>
    </source>
</evidence>
<keyword evidence="6 8" id="KW-0472">Membrane</keyword>
<dbReference type="AlphaFoldDB" id="A0AA37SV65"/>
<keyword evidence="3 8" id="KW-1134">Transmembrane beta strand</keyword>
<evidence type="ECO:0000256" key="2">
    <source>
        <dbReference type="ARBA" id="ARBA00022448"/>
    </source>
</evidence>
<evidence type="ECO:0000259" key="10">
    <source>
        <dbReference type="Pfam" id="PF00593"/>
    </source>
</evidence>
<dbReference type="Gene3D" id="2.40.170.20">
    <property type="entry name" value="TonB-dependent receptor, beta-barrel domain"/>
    <property type="match status" value="1"/>
</dbReference>
<reference evidence="12" key="2">
    <citation type="submission" date="2023-01" db="EMBL/GenBank/DDBJ databases">
        <title>Draft genome sequence of Portibacter lacus strain NBRC 108769.</title>
        <authorList>
            <person name="Sun Q."/>
            <person name="Mori K."/>
        </authorList>
    </citation>
    <scope>NUCLEOTIDE SEQUENCE</scope>
    <source>
        <strain evidence="12">NBRC 108769</strain>
    </source>
</reference>
<dbReference type="EMBL" id="BSOH01000023">
    <property type="protein sequence ID" value="GLR18738.1"/>
    <property type="molecule type" value="Genomic_DNA"/>
</dbReference>
<comment type="caution">
    <text evidence="12">The sequence shown here is derived from an EMBL/GenBank/DDBJ whole genome shotgun (WGS) entry which is preliminary data.</text>
</comment>
<evidence type="ECO:0000256" key="8">
    <source>
        <dbReference type="PROSITE-ProRule" id="PRU01360"/>
    </source>
</evidence>
<dbReference type="PROSITE" id="PS52016">
    <property type="entry name" value="TONB_DEPENDENT_REC_3"/>
    <property type="match status" value="1"/>
</dbReference>
<dbReference type="FunFam" id="2.170.130.10:FF:000008">
    <property type="entry name" value="SusC/RagA family TonB-linked outer membrane protein"/>
    <property type="match status" value="1"/>
</dbReference>
<gene>
    <name evidence="12" type="ORF">GCM10007940_33540</name>
</gene>
<dbReference type="Gene3D" id="2.170.130.10">
    <property type="entry name" value="TonB-dependent receptor, plug domain"/>
    <property type="match status" value="1"/>
</dbReference>
<dbReference type="Pfam" id="PF13715">
    <property type="entry name" value="CarbopepD_reg_2"/>
    <property type="match status" value="1"/>
</dbReference>
<dbReference type="NCBIfam" id="TIGR04057">
    <property type="entry name" value="SusC_RagA_signa"/>
    <property type="match status" value="1"/>
</dbReference>
<evidence type="ECO:0000259" key="11">
    <source>
        <dbReference type="Pfam" id="PF07715"/>
    </source>
</evidence>
<feature type="domain" description="TonB-dependent receptor plug" evidence="11">
    <location>
        <begin position="132"/>
        <end position="255"/>
    </location>
</feature>
<proteinExistence type="inferred from homology"/>
<dbReference type="InterPro" id="IPR039426">
    <property type="entry name" value="TonB-dep_rcpt-like"/>
</dbReference>
<dbReference type="Gene3D" id="2.60.40.1120">
    <property type="entry name" value="Carboxypeptidase-like, regulatory domain"/>
    <property type="match status" value="1"/>
</dbReference>
<evidence type="ECO:0000256" key="4">
    <source>
        <dbReference type="ARBA" id="ARBA00022692"/>
    </source>
</evidence>
<dbReference type="InterPro" id="IPR037066">
    <property type="entry name" value="Plug_dom_sf"/>
</dbReference>
<keyword evidence="5 9" id="KW-0798">TonB box</keyword>
<dbReference type="InterPro" id="IPR012910">
    <property type="entry name" value="Plug_dom"/>
</dbReference>
<dbReference type="InterPro" id="IPR000531">
    <property type="entry name" value="Beta-barrel_TonB"/>
</dbReference>
<keyword evidence="2 8" id="KW-0813">Transport</keyword>